<evidence type="ECO:0000256" key="2">
    <source>
        <dbReference type="ARBA" id="ARBA00023125"/>
    </source>
</evidence>
<dbReference type="STRING" id="354355.SAMN05660816_05117"/>
<dbReference type="RefSeq" id="WP_081197655.1">
    <property type="nucleotide sequence ID" value="NZ_FOCZ01000011.1"/>
</dbReference>
<keyword evidence="2" id="KW-0238">DNA-binding</keyword>
<dbReference type="Gene3D" id="2.60.120.10">
    <property type="entry name" value="Jelly Rolls"/>
    <property type="match status" value="1"/>
</dbReference>
<dbReference type="PROSITE" id="PS01124">
    <property type="entry name" value="HTH_ARAC_FAMILY_2"/>
    <property type="match status" value="1"/>
</dbReference>
<dbReference type="AlphaFoldDB" id="A0A1V9F7K1"/>
<reference evidence="6" key="1">
    <citation type="submission" date="2016-04" db="EMBL/GenBank/DDBJ databases">
        <authorList>
            <person name="Chen L."/>
            <person name="Zhuang W."/>
            <person name="Wang G."/>
        </authorList>
    </citation>
    <scope>NUCLEOTIDE SEQUENCE [LARGE SCALE GENOMIC DNA]</scope>
    <source>
        <strain evidence="6">17621</strain>
    </source>
</reference>
<comment type="caution">
    <text evidence="5">The sequence shown here is derived from an EMBL/GenBank/DDBJ whole genome shotgun (WGS) entry which is preliminary data.</text>
</comment>
<dbReference type="Pfam" id="PF02311">
    <property type="entry name" value="AraC_binding"/>
    <property type="match status" value="1"/>
</dbReference>
<dbReference type="OrthoDB" id="4480133at2"/>
<dbReference type="InterPro" id="IPR018060">
    <property type="entry name" value="HTH_AraC"/>
</dbReference>
<sequence>MKPIVQKVLPPQACSFVVKTVDASWFQPGIHQHVEFELILFTQGAGTVYIGEYEGKYEAGDIFFIGSNLPHLCKSNSKSLSALVIQFRDNFWGSQFMNIPEFQSINQLLKLATSGLQVKGYCKQNLPHIIQSLETATGIYRVITLLQCLETISTLKDCIVLTKKKAHKLVHRNSDPIDKIIEFTLSNCHQQISLSQVSILACMSIATFCTWFKRRMHKTFIDFLNEVRIAYACNQLLQTNKPVTAICYESGYNTVAYFHRQFFRLKKTTPLQYRKSFAVKHIY</sequence>
<protein>
    <recommendedName>
        <fullName evidence="4">HTH araC/xylS-type domain-containing protein</fullName>
    </recommendedName>
</protein>
<dbReference type="PANTHER" id="PTHR43280">
    <property type="entry name" value="ARAC-FAMILY TRANSCRIPTIONAL REGULATOR"/>
    <property type="match status" value="1"/>
</dbReference>
<dbReference type="SUPFAM" id="SSF46689">
    <property type="entry name" value="Homeodomain-like"/>
    <property type="match status" value="2"/>
</dbReference>
<keyword evidence="3" id="KW-0804">Transcription</keyword>
<dbReference type="PANTHER" id="PTHR43280:SF34">
    <property type="entry name" value="ARAC-FAMILY TRANSCRIPTIONAL REGULATOR"/>
    <property type="match status" value="1"/>
</dbReference>
<name>A0A1V9F7K1_9BACT</name>
<proteinExistence type="predicted"/>
<dbReference type="SUPFAM" id="SSF51182">
    <property type="entry name" value="RmlC-like cupins"/>
    <property type="match status" value="1"/>
</dbReference>
<gene>
    <name evidence="5" type="ORF">A4H97_22950</name>
</gene>
<dbReference type="Pfam" id="PF12833">
    <property type="entry name" value="HTH_18"/>
    <property type="match status" value="1"/>
</dbReference>
<organism evidence="5 6">
    <name type="scientific">Niastella yeongjuensis</name>
    <dbReference type="NCBI Taxonomy" id="354355"/>
    <lineage>
        <taxon>Bacteria</taxon>
        <taxon>Pseudomonadati</taxon>
        <taxon>Bacteroidota</taxon>
        <taxon>Chitinophagia</taxon>
        <taxon>Chitinophagales</taxon>
        <taxon>Chitinophagaceae</taxon>
        <taxon>Niastella</taxon>
    </lineage>
</organism>
<accession>A0A1V9F7K1</accession>
<evidence type="ECO:0000256" key="1">
    <source>
        <dbReference type="ARBA" id="ARBA00023015"/>
    </source>
</evidence>
<evidence type="ECO:0000259" key="4">
    <source>
        <dbReference type="PROSITE" id="PS01124"/>
    </source>
</evidence>
<dbReference type="InterPro" id="IPR009057">
    <property type="entry name" value="Homeodomain-like_sf"/>
</dbReference>
<feature type="domain" description="HTH araC/xylS-type" evidence="4">
    <location>
        <begin position="178"/>
        <end position="276"/>
    </location>
</feature>
<dbReference type="SMART" id="SM00342">
    <property type="entry name" value="HTH_ARAC"/>
    <property type="match status" value="1"/>
</dbReference>
<dbReference type="InterPro" id="IPR003313">
    <property type="entry name" value="AraC-bd"/>
</dbReference>
<dbReference type="Gene3D" id="1.10.10.60">
    <property type="entry name" value="Homeodomain-like"/>
    <property type="match status" value="2"/>
</dbReference>
<dbReference type="InterPro" id="IPR014710">
    <property type="entry name" value="RmlC-like_jellyroll"/>
</dbReference>
<dbReference type="Proteomes" id="UP000192610">
    <property type="component" value="Unassembled WGS sequence"/>
</dbReference>
<evidence type="ECO:0000313" key="6">
    <source>
        <dbReference type="Proteomes" id="UP000192610"/>
    </source>
</evidence>
<dbReference type="GO" id="GO:0043565">
    <property type="term" value="F:sequence-specific DNA binding"/>
    <property type="evidence" value="ECO:0007669"/>
    <property type="project" value="InterPro"/>
</dbReference>
<dbReference type="InterPro" id="IPR011051">
    <property type="entry name" value="RmlC_Cupin_sf"/>
</dbReference>
<keyword evidence="6" id="KW-1185">Reference proteome</keyword>
<evidence type="ECO:0000256" key="3">
    <source>
        <dbReference type="ARBA" id="ARBA00023163"/>
    </source>
</evidence>
<dbReference type="GO" id="GO:0003700">
    <property type="term" value="F:DNA-binding transcription factor activity"/>
    <property type="evidence" value="ECO:0007669"/>
    <property type="project" value="InterPro"/>
</dbReference>
<evidence type="ECO:0000313" key="5">
    <source>
        <dbReference type="EMBL" id="OQP54344.1"/>
    </source>
</evidence>
<keyword evidence="1" id="KW-0805">Transcription regulation</keyword>
<dbReference type="EMBL" id="LVXG01000004">
    <property type="protein sequence ID" value="OQP54344.1"/>
    <property type="molecule type" value="Genomic_DNA"/>
</dbReference>